<sequence length="1615" mass="176581">MLGGWRRVAGGGTKGAAAEEARETPRGEGAEEREGKGPRRSGTGAGNAAATMLNSLGAGLTTLRKSVTAAMQGVRQLDVDLLALEDAVFPDGKGKPGGPDWQVATGQRTEGKRRYEDDQRVLRGAIDSEEQVRRPSLVVKVFVSSTFSDTRFERDAFMAFAVPHLRKVCRAKGLDFELSEMRWGINNRLSESQETMSVCLAELERCIRESAGICVVGILGNKLGFRPFPSEIEKTLFERLLERVEDVAARELLSKWYKLDTNALPSVFVLLPVTALIPDYNPHVQNQHFLAWWEDNFEPMQRALRSAAALVAGELKNPMIEFSVSQSATEAELRRAFRPGNETLLLVREFSNLSEVDDPAFMDREQDDAQERLDLLKETVAERASKTISFDVPWDPTDGFDPVKHPDTQGAYLREMIGAWTHHIEESIARVPVEVPSEVFDEVRDHLGFAVRRASEFSGVSAVVRTLTDFLSPTPSDGDDDAGRAIILSGVSGVGKTSVLSKAVRERLDVGNDQASVMCVRFCGTTSRSSDQVELLGSIAAQVLQLYGGNHDIELKTDFAELCAQFRLQILLLATEAQPLVLVLDALDQLVSQDTDQQPVSFDWLPAVLPPFVRVVVSCVASSPTHTALLNGRYLRGAQEFQVAPLQLDDVADVLEDCMPATRRLSEEQQLVVMDVLTGFEEPPTHLALQILANEMLRIRSFSPVPTWWVNRIRTTQDAIDVMLERLEAEHGEIFVSRALGLVTAARDGLTPSELEDLLSMDNDVLRESFEWWVQPLGRVPPLQVTRLVTDLEAFLVGSPRTWFHAQFQQACNRRYVGIHSFAALAAYFGDNQGCKALTLRVQTQRVRIGPNRRVQPQPLELVRAKTFNTRKLRELPRALIRAGRAQDALKVLQDASFCRAMVAAKFTQELLALLRARELPDQDARHVQARALTLSLRALIRDPDELASQMLGRISESKQHMLLKSIDAQGQDATWRPWLRPLQATLTNARDPLLRVLFHQEGELNSALFSSDGSTIVTAATDKCVRLWDAASGVLKAKLQGHDEPVLCAVANADASMVVSGGEDCSLRVWHLSGSGQEGEVVLQGDEPVTCVALCGPDLVASGSYDGVIRLWSIEQGKCVRELQGHTESVRDLAVDKHNLLVSGAADTVVRVWPLEEDTDAEELILRGHKEGVQSVAIASDASVCASGSEDGTVRVWKLQTGALISTLGDPRFPNPHPRFWVTGVEITPDGKTVVCSVHTRVQVWNVKKGAVVRELRGHSNPVRSVGLSPCGGQLVSASEDLTARVWDLSTALTSTQSDSQAHSAMVGEVAIAPNGEFAVSGSWDRTLRIWDLANEGRLLVVLPGHNREVRSVAITPDSTTILSGSGDKTVCVWNVSSRRQVHIVAGHTGAVTKVAVFPDGQRFVSASHDNTLRVHRLSDGMVNKVLKGHSWWVRDVSISADGTRVVSGSEDTTARIWDPLSGAVLHVLEGHSGAVRCVGVQQDVVITGSLDKTVRTWDLGTGQPRQTFEGHQAAVRSLQVGVGGDPFIVTRDVSGASLAWDVARGMQLDASGAAAQALSASNLVITLEQRAWLPGDTTGFTTDHFIESIACDRHRVVVSAAEAVHILARLTTT</sequence>
<feature type="repeat" description="WD" evidence="3">
    <location>
        <begin position="1301"/>
        <end position="1342"/>
    </location>
</feature>
<feature type="repeat" description="WD" evidence="3">
    <location>
        <begin position="1470"/>
        <end position="1509"/>
    </location>
</feature>
<feature type="region of interest" description="Disordered" evidence="4">
    <location>
        <begin position="91"/>
        <end position="115"/>
    </location>
</feature>
<dbReference type="PANTHER" id="PTHR19871:SF14">
    <property type="entry name" value="DUF4062 DOMAIN-CONTAINING PROTEIN"/>
    <property type="match status" value="1"/>
</dbReference>
<evidence type="ECO:0000259" key="6">
    <source>
        <dbReference type="Pfam" id="PF25469"/>
    </source>
</evidence>
<feature type="repeat" description="WD" evidence="3">
    <location>
        <begin position="1386"/>
        <end position="1427"/>
    </location>
</feature>
<feature type="domain" description="NACHT" evidence="5">
    <location>
        <begin position="484"/>
        <end position="658"/>
    </location>
</feature>
<feature type="repeat" description="WD" evidence="3">
    <location>
        <begin position="1100"/>
        <end position="1123"/>
    </location>
</feature>
<evidence type="ECO:0000259" key="5">
    <source>
        <dbReference type="Pfam" id="PF05729"/>
    </source>
</evidence>
<dbReference type="SMART" id="SM00320">
    <property type="entry name" value="WD40"/>
    <property type="match status" value="13"/>
</dbReference>
<evidence type="ECO:0000313" key="8">
    <source>
        <dbReference type="Proteomes" id="UP001642464"/>
    </source>
</evidence>
<protein>
    <submittedName>
        <fullName evidence="7">Uncharacterized WD repeat-containing protein alr3466</fullName>
    </submittedName>
</protein>
<feature type="compositionally biased region" description="Gly residues" evidence="4">
    <location>
        <begin position="1"/>
        <end position="14"/>
    </location>
</feature>
<name>A0ABP0RKY6_9DINO</name>
<dbReference type="Gene3D" id="3.40.50.300">
    <property type="entry name" value="P-loop containing nucleotide triphosphate hydrolases"/>
    <property type="match status" value="1"/>
</dbReference>
<dbReference type="Proteomes" id="UP001642464">
    <property type="component" value="Unassembled WGS sequence"/>
</dbReference>
<evidence type="ECO:0000313" key="7">
    <source>
        <dbReference type="EMBL" id="CAK9100929.1"/>
    </source>
</evidence>
<dbReference type="CDD" id="cd00200">
    <property type="entry name" value="WD40"/>
    <property type="match status" value="2"/>
</dbReference>
<dbReference type="SUPFAM" id="SSF52540">
    <property type="entry name" value="P-loop containing nucleoside triphosphate hydrolases"/>
    <property type="match status" value="1"/>
</dbReference>
<accession>A0ABP0RKY6</accession>
<dbReference type="InterPro" id="IPR057588">
    <property type="entry name" value="NWD1/2-like_WH"/>
</dbReference>
<gene>
    <name evidence="7" type="ORF">SCF082_LOCUS47206</name>
</gene>
<dbReference type="InterPro" id="IPR007111">
    <property type="entry name" value="NACHT_NTPase"/>
</dbReference>
<feature type="repeat" description="WD" evidence="3">
    <location>
        <begin position="1428"/>
        <end position="1469"/>
    </location>
</feature>
<evidence type="ECO:0000256" key="3">
    <source>
        <dbReference type="PROSITE-ProRule" id="PRU00221"/>
    </source>
</evidence>
<feature type="repeat" description="WD" evidence="3">
    <location>
        <begin position="998"/>
        <end position="1039"/>
    </location>
</feature>
<feature type="compositionally biased region" description="Basic and acidic residues" evidence="4">
    <location>
        <begin position="17"/>
        <end position="37"/>
    </location>
</feature>
<feature type="domain" description="NWD1/2-like winged helix-turn-helix" evidence="6">
    <location>
        <begin position="714"/>
        <end position="768"/>
    </location>
</feature>
<dbReference type="InterPro" id="IPR027417">
    <property type="entry name" value="P-loop_NTPase"/>
</dbReference>
<dbReference type="InterPro" id="IPR001680">
    <property type="entry name" value="WD40_rpt"/>
</dbReference>
<dbReference type="PROSITE" id="PS50082">
    <property type="entry name" value="WD_REPEATS_2"/>
    <property type="match status" value="11"/>
</dbReference>
<dbReference type="PRINTS" id="PR00320">
    <property type="entry name" value="GPROTEINBRPT"/>
</dbReference>
<feature type="repeat" description="WD" evidence="3">
    <location>
        <begin position="1124"/>
        <end position="1164"/>
    </location>
</feature>
<dbReference type="Pfam" id="PF25469">
    <property type="entry name" value="WHD_NWD1"/>
    <property type="match status" value="1"/>
</dbReference>
<dbReference type="SUPFAM" id="SSF50998">
    <property type="entry name" value="Quinoprotein alcohol dehydrogenase-like"/>
    <property type="match status" value="2"/>
</dbReference>
<organism evidence="7 8">
    <name type="scientific">Durusdinium trenchii</name>
    <dbReference type="NCBI Taxonomy" id="1381693"/>
    <lineage>
        <taxon>Eukaryota</taxon>
        <taxon>Sar</taxon>
        <taxon>Alveolata</taxon>
        <taxon>Dinophyceae</taxon>
        <taxon>Suessiales</taxon>
        <taxon>Symbiodiniaceae</taxon>
        <taxon>Durusdinium</taxon>
    </lineage>
</organism>
<reference evidence="7 8" key="1">
    <citation type="submission" date="2024-02" db="EMBL/GenBank/DDBJ databases">
        <authorList>
            <person name="Chen Y."/>
            <person name="Shah S."/>
            <person name="Dougan E. K."/>
            <person name="Thang M."/>
            <person name="Chan C."/>
        </authorList>
    </citation>
    <scope>NUCLEOTIDE SEQUENCE [LARGE SCALE GENOMIC DNA]</scope>
</reference>
<feature type="repeat" description="WD" evidence="3">
    <location>
        <begin position="1040"/>
        <end position="1074"/>
    </location>
</feature>
<feature type="repeat" description="WD" evidence="3">
    <location>
        <begin position="1344"/>
        <end position="1385"/>
    </location>
</feature>
<dbReference type="PANTHER" id="PTHR19871">
    <property type="entry name" value="BETA TRANSDUCIN-RELATED PROTEIN"/>
    <property type="match status" value="1"/>
</dbReference>
<evidence type="ECO:0000256" key="2">
    <source>
        <dbReference type="ARBA" id="ARBA00022737"/>
    </source>
</evidence>
<dbReference type="InterPro" id="IPR052752">
    <property type="entry name" value="NACHT-WD_repeat"/>
</dbReference>
<feature type="repeat" description="WD" evidence="3">
    <location>
        <begin position="1257"/>
        <end position="1298"/>
    </location>
</feature>
<dbReference type="InterPro" id="IPR019775">
    <property type="entry name" value="WD40_repeat_CS"/>
</dbReference>
<keyword evidence="2" id="KW-0677">Repeat</keyword>
<dbReference type="InterPro" id="IPR015943">
    <property type="entry name" value="WD40/YVTN_repeat-like_dom_sf"/>
</dbReference>
<dbReference type="InterPro" id="IPR011047">
    <property type="entry name" value="Quinoprotein_ADH-like_sf"/>
</dbReference>
<evidence type="ECO:0000256" key="1">
    <source>
        <dbReference type="ARBA" id="ARBA00022574"/>
    </source>
</evidence>
<keyword evidence="1 3" id="KW-0853">WD repeat</keyword>
<feature type="region of interest" description="Disordered" evidence="4">
    <location>
        <begin position="1"/>
        <end position="47"/>
    </location>
</feature>
<dbReference type="Pfam" id="PF05729">
    <property type="entry name" value="NACHT"/>
    <property type="match status" value="1"/>
</dbReference>
<feature type="repeat" description="WD" evidence="3">
    <location>
        <begin position="1167"/>
        <end position="1208"/>
    </location>
</feature>
<proteinExistence type="predicted"/>
<dbReference type="Pfam" id="PF00400">
    <property type="entry name" value="WD40"/>
    <property type="match status" value="11"/>
</dbReference>
<dbReference type="PROSITE" id="PS50294">
    <property type="entry name" value="WD_REPEATS_REGION"/>
    <property type="match status" value="10"/>
</dbReference>
<dbReference type="PROSITE" id="PS00678">
    <property type="entry name" value="WD_REPEATS_1"/>
    <property type="match status" value="5"/>
</dbReference>
<dbReference type="InterPro" id="IPR020472">
    <property type="entry name" value="WD40_PAC1"/>
</dbReference>
<keyword evidence="8" id="KW-1185">Reference proteome</keyword>
<dbReference type="Gene3D" id="2.130.10.10">
    <property type="entry name" value="YVTN repeat-like/Quinoprotein amine dehydrogenase"/>
    <property type="match status" value="4"/>
</dbReference>
<dbReference type="EMBL" id="CAXAMM010041720">
    <property type="protein sequence ID" value="CAK9100929.1"/>
    <property type="molecule type" value="Genomic_DNA"/>
</dbReference>
<comment type="caution">
    <text evidence="7">The sequence shown here is derived from an EMBL/GenBank/DDBJ whole genome shotgun (WGS) entry which is preliminary data.</text>
</comment>
<evidence type="ECO:0000256" key="4">
    <source>
        <dbReference type="SAM" id="MobiDB-lite"/>
    </source>
</evidence>